<dbReference type="Proteomes" id="UP000759537">
    <property type="component" value="Unassembled WGS sequence"/>
</dbReference>
<proteinExistence type="predicted"/>
<dbReference type="AlphaFoldDB" id="A0A9P5MWP4"/>
<evidence type="ECO:0000313" key="2">
    <source>
        <dbReference type="EMBL" id="KAF8480725.1"/>
    </source>
</evidence>
<evidence type="ECO:0000313" key="3">
    <source>
        <dbReference type="Proteomes" id="UP000759537"/>
    </source>
</evidence>
<organism evidence="2 3">
    <name type="scientific">Russula ochroleuca</name>
    <dbReference type="NCBI Taxonomy" id="152965"/>
    <lineage>
        <taxon>Eukaryota</taxon>
        <taxon>Fungi</taxon>
        <taxon>Dikarya</taxon>
        <taxon>Basidiomycota</taxon>
        <taxon>Agaricomycotina</taxon>
        <taxon>Agaricomycetes</taxon>
        <taxon>Russulales</taxon>
        <taxon>Russulaceae</taxon>
        <taxon>Russula</taxon>
    </lineage>
</organism>
<feature type="transmembrane region" description="Helical" evidence="1">
    <location>
        <begin position="90"/>
        <end position="115"/>
    </location>
</feature>
<comment type="caution">
    <text evidence="2">The sequence shown here is derived from an EMBL/GenBank/DDBJ whole genome shotgun (WGS) entry which is preliminary data.</text>
</comment>
<name>A0A9P5MWP4_9AGAM</name>
<sequence>MAFSMTVLPTVRIALYCILCIFSLVLLGLSAARIHYTENLSPDDPLNGGQDFYDPVVAELLATSIIVTLWSMFAVHAIYMRCDRLVIHTFGVECIALSMIWMMWLIGTAIATTFWGNLGWCHQYSACRLLSALVAIAWIGWVVLLALLGVTLAHTFANRAWVDPMHGYFYPRDSFVPAQESEYRQSRI</sequence>
<reference evidence="2" key="1">
    <citation type="submission" date="2019-10" db="EMBL/GenBank/DDBJ databases">
        <authorList>
            <consortium name="DOE Joint Genome Institute"/>
            <person name="Kuo A."/>
            <person name="Miyauchi S."/>
            <person name="Kiss E."/>
            <person name="Drula E."/>
            <person name="Kohler A."/>
            <person name="Sanchez-Garcia M."/>
            <person name="Andreopoulos B."/>
            <person name="Barry K.W."/>
            <person name="Bonito G."/>
            <person name="Buee M."/>
            <person name="Carver A."/>
            <person name="Chen C."/>
            <person name="Cichocki N."/>
            <person name="Clum A."/>
            <person name="Culley D."/>
            <person name="Crous P.W."/>
            <person name="Fauchery L."/>
            <person name="Girlanda M."/>
            <person name="Hayes R."/>
            <person name="Keri Z."/>
            <person name="LaButti K."/>
            <person name="Lipzen A."/>
            <person name="Lombard V."/>
            <person name="Magnuson J."/>
            <person name="Maillard F."/>
            <person name="Morin E."/>
            <person name="Murat C."/>
            <person name="Nolan M."/>
            <person name="Ohm R."/>
            <person name="Pangilinan J."/>
            <person name="Pereira M."/>
            <person name="Perotto S."/>
            <person name="Peter M."/>
            <person name="Riley R."/>
            <person name="Sitrit Y."/>
            <person name="Stielow B."/>
            <person name="Szollosi G."/>
            <person name="Zifcakova L."/>
            <person name="Stursova M."/>
            <person name="Spatafora J.W."/>
            <person name="Tedersoo L."/>
            <person name="Vaario L.-M."/>
            <person name="Yamada A."/>
            <person name="Yan M."/>
            <person name="Wang P."/>
            <person name="Xu J."/>
            <person name="Bruns T."/>
            <person name="Baldrian P."/>
            <person name="Vilgalys R."/>
            <person name="Henrissat B."/>
            <person name="Grigoriev I.V."/>
            <person name="Hibbett D."/>
            <person name="Nagy L.G."/>
            <person name="Martin F.M."/>
        </authorList>
    </citation>
    <scope>NUCLEOTIDE SEQUENCE</scope>
    <source>
        <strain evidence="2">Prilba</strain>
    </source>
</reference>
<keyword evidence="1" id="KW-0472">Membrane</keyword>
<feature type="transmembrane region" description="Helical" evidence="1">
    <location>
        <begin position="13"/>
        <end position="36"/>
    </location>
</feature>
<keyword evidence="1" id="KW-1133">Transmembrane helix</keyword>
<dbReference type="OrthoDB" id="2501127at2759"/>
<reference evidence="2" key="2">
    <citation type="journal article" date="2020" name="Nat. Commun.">
        <title>Large-scale genome sequencing of mycorrhizal fungi provides insights into the early evolution of symbiotic traits.</title>
        <authorList>
            <person name="Miyauchi S."/>
            <person name="Kiss E."/>
            <person name="Kuo A."/>
            <person name="Drula E."/>
            <person name="Kohler A."/>
            <person name="Sanchez-Garcia M."/>
            <person name="Morin E."/>
            <person name="Andreopoulos B."/>
            <person name="Barry K.W."/>
            <person name="Bonito G."/>
            <person name="Buee M."/>
            <person name="Carver A."/>
            <person name="Chen C."/>
            <person name="Cichocki N."/>
            <person name="Clum A."/>
            <person name="Culley D."/>
            <person name="Crous P.W."/>
            <person name="Fauchery L."/>
            <person name="Girlanda M."/>
            <person name="Hayes R.D."/>
            <person name="Keri Z."/>
            <person name="LaButti K."/>
            <person name="Lipzen A."/>
            <person name="Lombard V."/>
            <person name="Magnuson J."/>
            <person name="Maillard F."/>
            <person name="Murat C."/>
            <person name="Nolan M."/>
            <person name="Ohm R.A."/>
            <person name="Pangilinan J."/>
            <person name="Pereira M.F."/>
            <person name="Perotto S."/>
            <person name="Peter M."/>
            <person name="Pfister S."/>
            <person name="Riley R."/>
            <person name="Sitrit Y."/>
            <person name="Stielow J.B."/>
            <person name="Szollosi G."/>
            <person name="Zifcakova L."/>
            <person name="Stursova M."/>
            <person name="Spatafora J.W."/>
            <person name="Tedersoo L."/>
            <person name="Vaario L.M."/>
            <person name="Yamada A."/>
            <person name="Yan M."/>
            <person name="Wang P."/>
            <person name="Xu J."/>
            <person name="Bruns T."/>
            <person name="Baldrian P."/>
            <person name="Vilgalys R."/>
            <person name="Dunand C."/>
            <person name="Henrissat B."/>
            <person name="Grigoriev I.V."/>
            <person name="Hibbett D."/>
            <person name="Nagy L.G."/>
            <person name="Martin F.M."/>
        </authorList>
    </citation>
    <scope>NUCLEOTIDE SEQUENCE</scope>
    <source>
        <strain evidence="2">Prilba</strain>
    </source>
</reference>
<feature type="transmembrane region" description="Helical" evidence="1">
    <location>
        <begin position="135"/>
        <end position="157"/>
    </location>
</feature>
<evidence type="ECO:0008006" key="4">
    <source>
        <dbReference type="Google" id="ProtNLM"/>
    </source>
</evidence>
<gene>
    <name evidence="2" type="ORF">DFH94DRAFT_426010</name>
</gene>
<feature type="transmembrane region" description="Helical" evidence="1">
    <location>
        <begin position="56"/>
        <end position="78"/>
    </location>
</feature>
<keyword evidence="1" id="KW-0812">Transmembrane</keyword>
<protein>
    <recommendedName>
        <fullName evidence="4">MARVEL domain-containing protein</fullName>
    </recommendedName>
</protein>
<evidence type="ECO:0000256" key="1">
    <source>
        <dbReference type="SAM" id="Phobius"/>
    </source>
</evidence>
<accession>A0A9P5MWP4</accession>
<keyword evidence="3" id="KW-1185">Reference proteome</keyword>
<dbReference type="EMBL" id="WHVB01000007">
    <property type="protein sequence ID" value="KAF8480725.1"/>
    <property type="molecule type" value="Genomic_DNA"/>
</dbReference>